<gene>
    <name evidence="2" type="ORF">D7X96_06485</name>
</gene>
<feature type="compositionally biased region" description="Low complexity" evidence="1">
    <location>
        <begin position="7"/>
        <end position="19"/>
    </location>
</feature>
<feature type="region of interest" description="Disordered" evidence="1">
    <location>
        <begin position="1"/>
        <end position="112"/>
    </location>
</feature>
<organism evidence="2 3">
    <name type="scientific">Corallococcus interemptor</name>
    <dbReference type="NCBI Taxonomy" id="2316720"/>
    <lineage>
        <taxon>Bacteria</taxon>
        <taxon>Pseudomonadati</taxon>
        <taxon>Myxococcota</taxon>
        <taxon>Myxococcia</taxon>
        <taxon>Myxococcales</taxon>
        <taxon>Cystobacterineae</taxon>
        <taxon>Myxococcaceae</taxon>
        <taxon>Corallococcus</taxon>
    </lineage>
</organism>
<accession>A0A3A8QTF0</accession>
<dbReference type="RefSeq" id="WP_121769257.1">
    <property type="nucleotide sequence ID" value="NZ_RAWM01000011.1"/>
</dbReference>
<proteinExistence type="predicted"/>
<evidence type="ECO:0000313" key="3">
    <source>
        <dbReference type="Proteomes" id="UP000282656"/>
    </source>
</evidence>
<dbReference type="AlphaFoldDB" id="A0A3A8QTF0"/>
<dbReference type="OrthoDB" id="5380952at2"/>
<evidence type="ECO:0000256" key="1">
    <source>
        <dbReference type="SAM" id="MobiDB-lite"/>
    </source>
</evidence>
<feature type="compositionally biased region" description="Polar residues" evidence="1">
    <location>
        <begin position="81"/>
        <end position="92"/>
    </location>
</feature>
<comment type="caution">
    <text evidence="2">The sequence shown here is derived from an EMBL/GenBank/DDBJ whole genome shotgun (WGS) entry which is preliminary data.</text>
</comment>
<reference evidence="3" key="1">
    <citation type="submission" date="2018-09" db="EMBL/GenBank/DDBJ databases">
        <authorList>
            <person name="Livingstone P.G."/>
            <person name="Whitworth D.E."/>
        </authorList>
    </citation>
    <scope>NUCLEOTIDE SEQUENCE [LARGE SCALE GENOMIC DNA]</scope>
    <source>
        <strain evidence="3">AB047A</strain>
    </source>
</reference>
<dbReference type="EMBL" id="RAWM01000011">
    <property type="protein sequence ID" value="RKH71993.1"/>
    <property type="molecule type" value="Genomic_DNA"/>
</dbReference>
<dbReference type="Proteomes" id="UP000282656">
    <property type="component" value="Unassembled WGS sequence"/>
</dbReference>
<feature type="compositionally biased region" description="Low complexity" evidence="1">
    <location>
        <begin position="93"/>
        <end position="102"/>
    </location>
</feature>
<feature type="compositionally biased region" description="Low complexity" evidence="1">
    <location>
        <begin position="33"/>
        <end position="77"/>
    </location>
</feature>
<name>A0A3A8QTF0_9BACT</name>
<evidence type="ECO:0000313" key="2">
    <source>
        <dbReference type="EMBL" id="RKH71993.1"/>
    </source>
</evidence>
<sequence>MARRIGSSLSRSNSLPTSTVSQPKPPARASTLPAAKPTATRAPVATKPTTPAATATKPTATTPAATTGTPPKHAGAPEGQPSYSPWETTTGQGSDVSVSGGDNKLTAPANAKQTMFIDKPATPYQKDTFGGGRLSANMGSAQASTTSHSGGGVHHYSAQAGVQGPNASYEWQKSHAGRYGVSSAQVTGEANSFKAQAQAGVSADTNSHAYTAALTAKAETGVGVTASANHDFNRHVGGYVKGEAKVSASAFAEGVATVDPRTATAMVSGQVGAGATAGVYGTAGGHVGRVHGSVTAGAVAGASAQAGGKFGIENGFLKHSADVNTAMGVGTHVKSDVAVDLRHHIKPGIASGLRPALAGAMGVPAPSIAIEPEKSGVEKLFAKAFGKG</sequence>
<keyword evidence="3" id="KW-1185">Reference proteome</keyword>
<protein>
    <submittedName>
        <fullName evidence="2">Uncharacterized protein</fullName>
    </submittedName>
</protein>